<reference evidence="2 3" key="1">
    <citation type="journal article" date="2023" name="BMC Biotechnol.">
        <title>Vitis rotundifolia cv Carlos genome sequencing.</title>
        <authorList>
            <person name="Huff M."/>
            <person name="Hulse-Kemp A."/>
            <person name="Scheffler B."/>
            <person name="Youngblood R."/>
            <person name="Simpson S."/>
            <person name="Babiker E."/>
            <person name="Staton M."/>
        </authorList>
    </citation>
    <scope>NUCLEOTIDE SEQUENCE [LARGE SCALE GENOMIC DNA]</scope>
    <source>
        <tissue evidence="2">Leaf</tissue>
    </source>
</reference>
<evidence type="ECO:0000313" key="2">
    <source>
        <dbReference type="EMBL" id="KAJ9693022.1"/>
    </source>
</evidence>
<gene>
    <name evidence="2" type="ORF">PVL29_011936</name>
</gene>
<proteinExistence type="predicted"/>
<comment type="caution">
    <text evidence="2">The sequence shown here is derived from an EMBL/GenBank/DDBJ whole genome shotgun (WGS) entry which is preliminary data.</text>
</comment>
<accession>A0AA39DSX6</accession>
<name>A0AA39DSX6_VITRO</name>
<keyword evidence="3" id="KW-1185">Reference proteome</keyword>
<dbReference type="EMBL" id="JARBHA010000009">
    <property type="protein sequence ID" value="KAJ9693022.1"/>
    <property type="molecule type" value="Genomic_DNA"/>
</dbReference>
<dbReference type="Proteomes" id="UP001168098">
    <property type="component" value="Unassembled WGS sequence"/>
</dbReference>
<organism evidence="2 3">
    <name type="scientific">Vitis rotundifolia</name>
    <name type="common">Muscadine grape</name>
    <dbReference type="NCBI Taxonomy" id="103349"/>
    <lineage>
        <taxon>Eukaryota</taxon>
        <taxon>Viridiplantae</taxon>
        <taxon>Streptophyta</taxon>
        <taxon>Embryophyta</taxon>
        <taxon>Tracheophyta</taxon>
        <taxon>Spermatophyta</taxon>
        <taxon>Magnoliopsida</taxon>
        <taxon>eudicotyledons</taxon>
        <taxon>Gunneridae</taxon>
        <taxon>Pentapetalae</taxon>
        <taxon>rosids</taxon>
        <taxon>Vitales</taxon>
        <taxon>Vitaceae</taxon>
        <taxon>Viteae</taxon>
        <taxon>Vitis</taxon>
    </lineage>
</organism>
<evidence type="ECO:0000256" key="1">
    <source>
        <dbReference type="SAM" id="MobiDB-lite"/>
    </source>
</evidence>
<evidence type="ECO:0000313" key="3">
    <source>
        <dbReference type="Proteomes" id="UP001168098"/>
    </source>
</evidence>
<feature type="region of interest" description="Disordered" evidence="1">
    <location>
        <begin position="1"/>
        <end position="29"/>
    </location>
</feature>
<dbReference type="AlphaFoldDB" id="A0AA39DSX6"/>
<protein>
    <submittedName>
        <fullName evidence="2">Uncharacterized protein</fullName>
    </submittedName>
</protein>
<sequence length="146" mass="16629">MSRQMSGQIPNRAGSQLPGLPQQNESSLPSQIQNLGAHLNTSNMEPDIVRARENMQVEIYEYITQQLSSPHDLQPKRVIDIVRCLDDDYTNRDTLESRLHSLIKGLLLRYLAYHLSVNLSRLSATSPPSCHNKEIPFDNAWNPLYC</sequence>